<dbReference type="InterPro" id="IPR005184">
    <property type="entry name" value="DUF306_Meta_HslJ"/>
</dbReference>
<dbReference type="Gene3D" id="2.40.128.270">
    <property type="match status" value="1"/>
</dbReference>
<keyword evidence="2" id="KW-0732">Signal</keyword>
<dbReference type="InterPro" id="IPR038670">
    <property type="entry name" value="HslJ-like_sf"/>
</dbReference>
<evidence type="ECO:0000313" key="4">
    <source>
        <dbReference type="EMBL" id="TFD02899.1"/>
    </source>
</evidence>
<gene>
    <name evidence="4" type="ORF">E3T28_04665</name>
</gene>
<name>A0ABY2JCR9_9MICO</name>
<feature type="domain" description="DUF306" evidence="3">
    <location>
        <begin position="41"/>
        <end position="118"/>
    </location>
</feature>
<reference evidence="4 5" key="1">
    <citation type="submission" date="2019-03" db="EMBL/GenBank/DDBJ databases">
        <title>Genomics of glacier-inhabiting Cryobacterium strains.</title>
        <authorList>
            <person name="Liu Q."/>
            <person name="Xin Y.-H."/>
        </authorList>
    </citation>
    <scope>NUCLEOTIDE SEQUENCE [LARGE SCALE GENOMIC DNA]</scope>
    <source>
        <strain evidence="4 5">TMT1-23-1</strain>
    </source>
</reference>
<feature type="chain" id="PRO_5046524727" evidence="2">
    <location>
        <begin position="27"/>
        <end position="125"/>
    </location>
</feature>
<organism evidence="4 5">
    <name type="scientific">Cryobacterium sinapicolor</name>
    <dbReference type="NCBI Taxonomy" id="1259236"/>
    <lineage>
        <taxon>Bacteria</taxon>
        <taxon>Bacillati</taxon>
        <taxon>Actinomycetota</taxon>
        <taxon>Actinomycetes</taxon>
        <taxon>Micrococcales</taxon>
        <taxon>Microbacteriaceae</taxon>
        <taxon>Cryobacterium</taxon>
    </lineage>
</organism>
<evidence type="ECO:0000259" key="3">
    <source>
        <dbReference type="Pfam" id="PF03724"/>
    </source>
</evidence>
<evidence type="ECO:0000313" key="5">
    <source>
        <dbReference type="Proteomes" id="UP000297853"/>
    </source>
</evidence>
<proteinExistence type="predicted"/>
<sequence length="125" mass="12448">MPKPITLLAFAAVALALGLAGCAAGAGAGSADVTGTWGTPDATGTPGLELKDDESVTGTDGCNRLVGTWSMNGDTIEFGTFASTLMACEGVDTWLNGASTATVDGSTMTIQDDGGDEIGTLQRTN</sequence>
<feature type="region of interest" description="Disordered" evidence="1">
    <location>
        <begin position="28"/>
        <end position="58"/>
    </location>
</feature>
<dbReference type="PROSITE" id="PS51257">
    <property type="entry name" value="PROKAR_LIPOPROTEIN"/>
    <property type="match status" value="1"/>
</dbReference>
<protein>
    <submittedName>
        <fullName evidence="4">META domain-containing protein</fullName>
    </submittedName>
</protein>
<comment type="caution">
    <text evidence="4">The sequence shown here is derived from an EMBL/GenBank/DDBJ whole genome shotgun (WGS) entry which is preliminary data.</text>
</comment>
<keyword evidence="5" id="KW-1185">Reference proteome</keyword>
<evidence type="ECO:0000256" key="2">
    <source>
        <dbReference type="SAM" id="SignalP"/>
    </source>
</evidence>
<accession>A0ABY2JCR9</accession>
<dbReference type="RefSeq" id="WP_134428412.1">
    <property type="nucleotide sequence ID" value="NZ_SOGQ01000020.1"/>
</dbReference>
<dbReference type="EMBL" id="SOGQ01000020">
    <property type="protein sequence ID" value="TFD02899.1"/>
    <property type="molecule type" value="Genomic_DNA"/>
</dbReference>
<evidence type="ECO:0000256" key="1">
    <source>
        <dbReference type="SAM" id="MobiDB-lite"/>
    </source>
</evidence>
<feature type="signal peptide" evidence="2">
    <location>
        <begin position="1"/>
        <end position="26"/>
    </location>
</feature>
<dbReference type="Proteomes" id="UP000297853">
    <property type="component" value="Unassembled WGS sequence"/>
</dbReference>
<dbReference type="Pfam" id="PF03724">
    <property type="entry name" value="META"/>
    <property type="match status" value="1"/>
</dbReference>